<evidence type="ECO:0000313" key="3">
    <source>
        <dbReference type="Proteomes" id="UP000688137"/>
    </source>
</evidence>
<accession>A0A8S1QND0</accession>
<keyword evidence="3" id="KW-1185">Reference proteome</keyword>
<dbReference type="AlphaFoldDB" id="A0A8S1QND0"/>
<reference evidence="2" key="1">
    <citation type="submission" date="2021-01" db="EMBL/GenBank/DDBJ databases">
        <authorList>
            <consortium name="Genoscope - CEA"/>
            <person name="William W."/>
        </authorList>
    </citation>
    <scope>NUCLEOTIDE SEQUENCE</scope>
</reference>
<name>A0A8S1QND0_PARPR</name>
<dbReference type="EMBL" id="CAJJDM010000186">
    <property type="protein sequence ID" value="CAD8116694.1"/>
    <property type="molecule type" value="Genomic_DNA"/>
</dbReference>
<organism evidence="2 3">
    <name type="scientific">Paramecium primaurelia</name>
    <dbReference type="NCBI Taxonomy" id="5886"/>
    <lineage>
        <taxon>Eukaryota</taxon>
        <taxon>Sar</taxon>
        <taxon>Alveolata</taxon>
        <taxon>Ciliophora</taxon>
        <taxon>Intramacronucleata</taxon>
        <taxon>Oligohymenophorea</taxon>
        <taxon>Peniculida</taxon>
        <taxon>Parameciidae</taxon>
        <taxon>Paramecium</taxon>
    </lineage>
</organism>
<evidence type="ECO:0008006" key="4">
    <source>
        <dbReference type="Google" id="ProtNLM"/>
    </source>
</evidence>
<keyword evidence="1" id="KW-0812">Transmembrane</keyword>
<feature type="transmembrane region" description="Helical" evidence="1">
    <location>
        <begin position="141"/>
        <end position="160"/>
    </location>
</feature>
<evidence type="ECO:0000313" key="2">
    <source>
        <dbReference type="EMBL" id="CAD8116694.1"/>
    </source>
</evidence>
<comment type="caution">
    <text evidence="2">The sequence shown here is derived from an EMBL/GenBank/DDBJ whole genome shotgun (WGS) entry which is preliminary data.</text>
</comment>
<keyword evidence="1" id="KW-1133">Transmembrane helix</keyword>
<dbReference type="Proteomes" id="UP000688137">
    <property type="component" value="Unassembled WGS sequence"/>
</dbReference>
<evidence type="ECO:0000256" key="1">
    <source>
        <dbReference type="SAM" id="Phobius"/>
    </source>
</evidence>
<keyword evidence="1" id="KW-0472">Membrane</keyword>
<proteinExistence type="predicted"/>
<gene>
    <name evidence="2" type="ORF">PPRIM_AZ9-3.1.T1770003</name>
</gene>
<protein>
    <recommendedName>
        <fullName evidence="4">Transmembrane protein</fullName>
    </recommendedName>
</protein>
<sequence>MEMPNLNYARLQFTSSNRNDGQVSIRNVFVSTFKCYPSCKQCTGPKSNQFTTCYYRLPTKIFVHPVQLIMKNTLDAEIFVIQTPLYTNGFSQSYLNSFFANAIVQYQQPQWLFKYDLEPVDKYPTKITSDCYGIFNFNSGIYRFTTIYLLILIQFIHLSFRLQCKLLILFPLILECSF</sequence>